<protein>
    <submittedName>
        <fullName evidence="2">Uncharacterized protein</fullName>
    </submittedName>
</protein>
<dbReference type="EMBL" id="UAUI01000011">
    <property type="protein sequence ID" value="SPZ39894.1"/>
    <property type="molecule type" value="Genomic_DNA"/>
</dbReference>
<dbReference type="AlphaFoldDB" id="A0AB38FEC8"/>
<accession>A0AB38FEC8</accession>
<evidence type="ECO:0000313" key="3">
    <source>
        <dbReference type="Proteomes" id="UP000251211"/>
    </source>
</evidence>
<feature type="region of interest" description="Disordered" evidence="1">
    <location>
        <begin position="66"/>
        <end position="94"/>
    </location>
</feature>
<proteinExistence type="predicted"/>
<name>A0AB38FEC8_RHOWR</name>
<evidence type="ECO:0000256" key="1">
    <source>
        <dbReference type="SAM" id="MobiDB-lite"/>
    </source>
</evidence>
<comment type="caution">
    <text evidence="2">The sequence shown here is derived from an EMBL/GenBank/DDBJ whole genome shotgun (WGS) entry which is preliminary data.</text>
</comment>
<sequence>MKRAGVLRPDGTPKRAVIRVKGGVMVRNGADEGYVVGLENFHDVPVRLLHASLRWESLKVVEDLEQNPGGASLSGPTHRRPYAHRQGDQLSVSRDERVRLQGGWHVR</sequence>
<evidence type="ECO:0000313" key="2">
    <source>
        <dbReference type="EMBL" id="SPZ39894.1"/>
    </source>
</evidence>
<organism evidence="2 3">
    <name type="scientific">Rhodococcus wratislaviensis</name>
    <name type="common">Tsukamurella wratislaviensis</name>
    <dbReference type="NCBI Taxonomy" id="44752"/>
    <lineage>
        <taxon>Bacteria</taxon>
        <taxon>Bacillati</taxon>
        <taxon>Actinomycetota</taxon>
        <taxon>Actinomycetes</taxon>
        <taxon>Mycobacteriales</taxon>
        <taxon>Nocardiaceae</taxon>
        <taxon>Rhodococcus</taxon>
    </lineage>
</organism>
<reference evidence="2 3" key="1">
    <citation type="submission" date="2018-06" db="EMBL/GenBank/DDBJ databases">
        <authorList>
            <consortium name="Pathogen Informatics"/>
            <person name="Doyle S."/>
        </authorList>
    </citation>
    <scope>NUCLEOTIDE SEQUENCE [LARGE SCALE GENOMIC DNA]</scope>
    <source>
        <strain evidence="2 3">NCTC13229</strain>
    </source>
</reference>
<gene>
    <name evidence="2" type="ORF">NCTC13229_03373</name>
</gene>
<dbReference type="Proteomes" id="UP000251211">
    <property type="component" value="Unassembled WGS sequence"/>
</dbReference>